<dbReference type="InterPro" id="IPR019411">
    <property type="entry name" value="MMM1_dom"/>
</dbReference>
<keyword evidence="9" id="KW-0175">Coiled coil</keyword>
<dbReference type="SUPFAM" id="SSF103657">
    <property type="entry name" value="BAR/IMD domain-like"/>
    <property type="match status" value="1"/>
</dbReference>
<dbReference type="PANTHER" id="PTHR13466:SF0">
    <property type="entry name" value="SMP-LTD DOMAIN-CONTAINING PROTEIN"/>
    <property type="match status" value="1"/>
</dbReference>
<keyword evidence="3 10" id="KW-0812">Transmembrane</keyword>
<keyword evidence="7" id="KW-0446">Lipid-binding</keyword>
<feature type="domain" description="SMP-LTD" evidence="11">
    <location>
        <begin position="596"/>
        <end position="783"/>
    </location>
</feature>
<evidence type="ECO:0000313" key="12">
    <source>
        <dbReference type="EMBL" id="OMJ86446.1"/>
    </source>
</evidence>
<dbReference type="CDD" id="cd21675">
    <property type="entry name" value="SMP_TEX2"/>
    <property type="match status" value="1"/>
</dbReference>
<evidence type="ECO:0000256" key="4">
    <source>
        <dbReference type="ARBA" id="ARBA00022824"/>
    </source>
</evidence>
<dbReference type="PANTHER" id="PTHR13466">
    <property type="entry name" value="TEX2 PROTEIN-RELATED"/>
    <property type="match status" value="1"/>
</dbReference>
<protein>
    <recommendedName>
        <fullName evidence="11">SMP-LTD domain-containing protein</fullName>
    </recommendedName>
</protein>
<dbReference type="GO" id="GO:0008289">
    <property type="term" value="F:lipid binding"/>
    <property type="evidence" value="ECO:0007669"/>
    <property type="project" value="UniProtKB-KW"/>
</dbReference>
<evidence type="ECO:0000256" key="6">
    <source>
        <dbReference type="ARBA" id="ARBA00023055"/>
    </source>
</evidence>
<dbReference type="OrthoDB" id="26740at2759"/>
<dbReference type="GO" id="GO:0005789">
    <property type="term" value="C:endoplasmic reticulum membrane"/>
    <property type="evidence" value="ECO:0007669"/>
    <property type="project" value="UniProtKB-SubCell"/>
</dbReference>
<evidence type="ECO:0000256" key="7">
    <source>
        <dbReference type="ARBA" id="ARBA00023121"/>
    </source>
</evidence>
<evidence type="ECO:0000256" key="8">
    <source>
        <dbReference type="ARBA" id="ARBA00023136"/>
    </source>
</evidence>
<evidence type="ECO:0000256" key="1">
    <source>
        <dbReference type="ARBA" id="ARBA00004586"/>
    </source>
</evidence>
<dbReference type="InterPro" id="IPR027267">
    <property type="entry name" value="AH/BAR_dom_sf"/>
</dbReference>
<keyword evidence="5 10" id="KW-1133">Transmembrane helix</keyword>
<keyword evidence="8 10" id="KW-0472">Membrane</keyword>
<comment type="caution">
    <text evidence="12">The sequence shown here is derived from an EMBL/GenBank/DDBJ whole genome shotgun (WGS) entry which is preliminary data.</text>
</comment>
<name>A0A1R2CBS3_9CILI</name>
<keyword evidence="6" id="KW-0445">Lipid transport</keyword>
<dbReference type="EMBL" id="MPUH01000205">
    <property type="protein sequence ID" value="OMJ86446.1"/>
    <property type="molecule type" value="Genomic_DNA"/>
</dbReference>
<evidence type="ECO:0000256" key="10">
    <source>
        <dbReference type="SAM" id="Phobius"/>
    </source>
</evidence>
<evidence type="ECO:0000256" key="3">
    <source>
        <dbReference type="ARBA" id="ARBA00022692"/>
    </source>
</evidence>
<evidence type="ECO:0000256" key="5">
    <source>
        <dbReference type="ARBA" id="ARBA00022989"/>
    </source>
</evidence>
<dbReference type="Proteomes" id="UP000187209">
    <property type="component" value="Unassembled WGS sequence"/>
</dbReference>
<evidence type="ECO:0000259" key="11">
    <source>
        <dbReference type="PROSITE" id="PS51847"/>
    </source>
</evidence>
<feature type="transmembrane region" description="Helical" evidence="10">
    <location>
        <begin position="25"/>
        <end position="50"/>
    </location>
</feature>
<proteinExistence type="predicted"/>
<dbReference type="InterPro" id="IPR031468">
    <property type="entry name" value="SMP_LBD"/>
</dbReference>
<comment type="subcellular location">
    <subcellularLocation>
        <location evidence="1">Endoplasmic reticulum membrane</location>
    </subcellularLocation>
</comment>
<evidence type="ECO:0000256" key="9">
    <source>
        <dbReference type="SAM" id="Coils"/>
    </source>
</evidence>
<accession>A0A1R2CBS3</accession>
<reference evidence="12 13" key="1">
    <citation type="submission" date="2016-11" db="EMBL/GenBank/DDBJ databases">
        <title>The macronuclear genome of Stentor coeruleus: a giant cell with tiny introns.</title>
        <authorList>
            <person name="Slabodnick M."/>
            <person name="Ruby J.G."/>
            <person name="Reiff S.B."/>
            <person name="Swart E.C."/>
            <person name="Gosai S."/>
            <person name="Prabakaran S."/>
            <person name="Witkowska E."/>
            <person name="Larue G.E."/>
            <person name="Fisher S."/>
            <person name="Freeman R.M."/>
            <person name="Gunawardena J."/>
            <person name="Chu W."/>
            <person name="Stover N.A."/>
            <person name="Gregory B.D."/>
            <person name="Nowacki M."/>
            <person name="Derisi J."/>
            <person name="Roy S.W."/>
            <person name="Marshall W.F."/>
            <person name="Sood P."/>
        </authorList>
    </citation>
    <scope>NUCLEOTIDE SEQUENCE [LARGE SCALE GENOMIC DNA]</scope>
    <source>
        <strain evidence="12">WM001</strain>
    </source>
</reference>
<keyword evidence="4" id="KW-0256">Endoplasmic reticulum</keyword>
<sequence length="793" mass="92553">MDSLASKFGIFISGVVLAKFIPSSFISLLVFALGILLTLIIEIICFIYYVGIASDEYIPNIQGQIKHSNEDCENFSRPFARSPKKIQMSKFPLERRFTMMQCLCNGSKFMLLHSTSDTTLNDLSGILKEFLTIDKKYANGLVKLGEISILEKIKSKKSMVQLKHFREFCFEIGKKYLKDNEDVMENLIQDVNAINKETVKKYKELIIRYQNAGEKFYSYTSDIQKLSEKLLDLQNSFKKANSDFSEARKDLAQFETLVKKEMKLKKINNEVGTIKSQISKLMEHMHEESKSFAPRATDIMKDLSLLEKFIGQRYKSYIDTWLSYITHLIDFSLEKIQILPIESYNQRTSENRPSLKRTVTFLKNTLSKSEIAPETPRFKSFFSSFSSADNQNSAFKHIEKKIDKLEDYTTDIIKFFTNLMSIDEDMNKEWLRIINSWVNVENVYIDDPLNEVKNSIADMKNCGKDLRAEIFACVAKCKDFLGLMGNFRREALQYDSSAEDNSQAMEKIKDLNDEYRKIVDEVKNRVVLALRVMFENSRNEMRKIVESFEIMEDGIENLNFNHAAKLHRPKCPYYVVNVEDNEHESSFVKEPEKVGDPESAVWLNDLLDAFLSEWRYSPRFISYICRRLKKIYNKDNPDYIGEIEVKDVEIGDEAPEIRDFTQLETDNDLEFFYDFELWFRGDVKIHLEFELKWSVASLPVNVKVVLRSFYCKLRFFYAPSQTKCSWYSFISEPVHQITIEPVIGKMSKIALSKIPQINTLLVNALSRKIRKYVWPNKRSIKIYKGNKSDFPLE</sequence>
<dbReference type="Pfam" id="PF10296">
    <property type="entry name" value="MMM1"/>
    <property type="match status" value="1"/>
</dbReference>
<dbReference type="GO" id="GO:0006869">
    <property type="term" value="P:lipid transport"/>
    <property type="evidence" value="ECO:0007669"/>
    <property type="project" value="UniProtKB-KW"/>
</dbReference>
<feature type="coiled-coil region" evidence="9">
    <location>
        <begin position="494"/>
        <end position="525"/>
    </location>
</feature>
<keyword evidence="2" id="KW-0813">Transport</keyword>
<evidence type="ECO:0000256" key="2">
    <source>
        <dbReference type="ARBA" id="ARBA00022448"/>
    </source>
</evidence>
<dbReference type="AlphaFoldDB" id="A0A1R2CBS3"/>
<keyword evidence="13" id="KW-1185">Reference proteome</keyword>
<gene>
    <name evidence="12" type="ORF">SteCoe_12026</name>
</gene>
<organism evidence="12 13">
    <name type="scientific">Stentor coeruleus</name>
    <dbReference type="NCBI Taxonomy" id="5963"/>
    <lineage>
        <taxon>Eukaryota</taxon>
        <taxon>Sar</taxon>
        <taxon>Alveolata</taxon>
        <taxon>Ciliophora</taxon>
        <taxon>Postciliodesmatophora</taxon>
        <taxon>Heterotrichea</taxon>
        <taxon>Heterotrichida</taxon>
        <taxon>Stentoridae</taxon>
        <taxon>Stentor</taxon>
    </lineage>
</organism>
<evidence type="ECO:0000313" key="13">
    <source>
        <dbReference type="Proteomes" id="UP000187209"/>
    </source>
</evidence>
<dbReference type="PROSITE" id="PS51847">
    <property type="entry name" value="SMP"/>
    <property type="match status" value="1"/>
</dbReference>